<dbReference type="GO" id="GO:0008234">
    <property type="term" value="F:cysteine-type peptidase activity"/>
    <property type="evidence" value="ECO:0007669"/>
    <property type="project" value="UniProtKB-KW"/>
</dbReference>
<evidence type="ECO:0000256" key="3">
    <source>
        <dbReference type="ARBA" id="ARBA00022801"/>
    </source>
</evidence>
<dbReference type="PROSITE" id="PS51935">
    <property type="entry name" value="NLPC_P60"/>
    <property type="match status" value="1"/>
</dbReference>
<keyword evidence="6" id="KW-0812">Transmembrane</keyword>
<feature type="transmembrane region" description="Helical" evidence="6">
    <location>
        <begin position="21"/>
        <end position="43"/>
    </location>
</feature>
<evidence type="ECO:0000256" key="1">
    <source>
        <dbReference type="ARBA" id="ARBA00007074"/>
    </source>
</evidence>
<keyword evidence="3 8" id="KW-0378">Hydrolase</keyword>
<sequence length="235" mass="25245">MQTATTARKRQDISENGFGTVEFIGITVVVAIIIAGIFAFPWAKELVPGTRASVCKVTTGNSAHHADGTCVKDNKTFVQASDAQPLPDDQPKPDAAGTKDRQEIIKRANSWVERGVPYSMEAYTNGPDGKPYRTDCSGFVSMAWGLDNSYSTVTLPQVAHPIPKDELQPGDILLKGGPGTEGANGHVVIFNGWADESHTSYYVLEQAGGTGAIARTVPYPYAGDNSYHPYRKNGL</sequence>
<evidence type="ECO:0000259" key="7">
    <source>
        <dbReference type="PROSITE" id="PS51935"/>
    </source>
</evidence>
<evidence type="ECO:0000256" key="4">
    <source>
        <dbReference type="ARBA" id="ARBA00022807"/>
    </source>
</evidence>
<comment type="similarity">
    <text evidence="1">Belongs to the peptidase C40 family.</text>
</comment>
<keyword evidence="4" id="KW-0788">Thiol protease</keyword>
<dbReference type="GO" id="GO:0006508">
    <property type="term" value="P:proteolysis"/>
    <property type="evidence" value="ECO:0007669"/>
    <property type="project" value="UniProtKB-KW"/>
</dbReference>
<name>A0A2N6VLI3_9MICO</name>
<organism evidence="8 9">
    <name type="scientific">Brevibacterium paucivorans</name>
    <dbReference type="NCBI Taxonomy" id="170994"/>
    <lineage>
        <taxon>Bacteria</taxon>
        <taxon>Bacillati</taxon>
        <taxon>Actinomycetota</taxon>
        <taxon>Actinomycetes</taxon>
        <taxon>Micrococcales</taxon>
        <taxon>Brevibacteriaceae</taxon>
        <taxon>Brevibacterium</taxon>
    </lineage>
</organism>
<dbReference type="InterPro" id="IPR038765">
    <property type="entry name" value="Papain-like_cys_pep_sf"/>
</dbReference>
<accession>A0A2N6VLI3</accession>
<dbReference type="AlphaFoldDB" id="A0A2N6VLI3"/>
<feature type="region of interest" description="Disordered" evidence="5">
    <location>
        <begin position="81"/>
        <end position="101"/>
    </location>
</feature>
<evidence type="ECO:0000313" key="9">
    <source>
        <dbReference type="Proteomes" id="UP000235598"/>
    </source>
</evidence>
<dbReference type="EMBL" id="PNHK01000003">
    <property type="protein sequence ID" value="PMD05011.1"/>
    <property type="molecule type" value="Genomic_DNA"/>
</dbReference>
<evidence type="ECO:0000256" key="6">
    <source>
        <dbReference type="SAM" id="Phobius"/>
    </source>
</evidence>
<keyword evidence="6" id="KW-1133">Transmembrane helix</keyword>
<reference evidence="8 9" key="1">
    <citation type="submission" date="2017-09" db="EMBL/GenBank/DDBJ databases">
        <title>Bacterial strain isolated from the female urinary microbiota.</title>
        <authorList>
            <person name="Thomas-White K."/>
            <person name="Kumar N."/>
            <person name="Forster S."/>
            <person name="Putonti C."/>
            <person name="Lawley T."/>
            <person name="Wolfe A.J."/>
        </authorList>
    </citation>
    <scope>NUCLEOTIDE SEQUENCE [LARGE SCALE GENOMIC DNA]</scope>
    <source>
        <strain evidence="8 9">UMB1301</strain>
    </source>
</reference>
<dbReference type="OrthoDB" id="5620138at2"/>
<dbReference type="Gene3D" id="3.90.1720.10">
    <property type="entry name" value="endopeptidase domain like (from Nostoc punctiforme)"/>
    <property type="match status" value="1"/>
</dbReference>
<feature type="domain" description="NlpC/P60" evidence="7">
    <location>
        <begin position="98"/>
        <end position="235"/>
    </location>
</feature>
<keyword evidence="2" id="KW-0645">Protease</keyword>
<evidence type="ECO:0000256" key="2">
    <source>
        <dbReference type="ARBA" id="ARBA00022670"/>
    </source>
</evidence>
<protein>
    <submittedName>
        <fullName evidence="8">Cell wall-associated hydrolase</fullName>
    </submittedName>
</protein>
<feature type="compositionally biased region" description="Basic and acidic residues" evidence="5">
    <location>
        <begin position="89"/>
        <end position="101"/>
    </location>
</feature>
<dbReference type="RefSeq" id="WP_102238952.1">
    <property type="nucleotide sequence ID" value="NZ_PNHK01000003.1"/>
</dbReference>
<dbReference type="InterPro" id="IPR000064">
    <property type="entry name" value="NLP_P60_dom"/>
</dbReference>
<keyword evidence="6" id="KW-0472">Membrane</keyword>
<comment type="caution">
    <text evidence="8">The sequence shown here is derived from an EMBL/GenBank/DDBJ whole genome shotgun (WGS) entry which is preliminary data.</text>
</comment>
<evidence type="ECO:0000313" key="8">
    <source>
        <dbReference type="EMBL" id="PMD05011.1"/>
    </source>
</evidence>
<gene>
    <name evidence="8" type="ORF">CJ199_07900</name>
</gene>
<evidence type="ECO:0000256" key="5">
    <source>
        <dbReference type="SAM" id="MobiDB-lite"/>
    </source>
</evidence>
<proteinExistence type="inferred from homology"/>
<dbReference type="Proteomes" id="UP000235598">
    <property type="component" value="Unassembled WGS sequence"/>
</dbReference>
<dbReference type="SUPFAM" id="SSF54001">
    <property type="entry name" value="Cysteine proteinases"/>
    <property type="match status" value="1"/>
</dbReference>